<dbReference type="GO" id="GO:0015996">
    <property type="term" value="P:chlorophyll catabolic process"/>
    <property type="evidence" value="ECO:0007669"/>
    <property type="project" value="UniProtKB-UniPathway"/>
</dbReference>
<evidence type="ECO:0000313" key="3">
    <source>
        <dbReference type="Proteomes" id="UP000030645"/>
    </source>
</evidence>
<evidence type="ECO:0000313" key="2">
    <source>
        <dbReference type="EMBL" id="EXB64218.1"/>
    </source>
</evidence>
<organism evidence="2 3">
    <name type="scientific">Morus notabilis</name>
    <dbReference type="NCBI Taxonomy" id="981085"/>
    <lineage>
        <taxon>Eukaryota</taxon>
        <taxon>Viridiplantae</taxon>
        <taxon>Streptophyta</taxon>
        <taxon>Embryophyta</taxon>
        <taxon>Tracheophyta</taxon>
        <taxon>Spermatophyta</taxon>
        <taxon>Magnoliopsida</taxon>
        <taxon>eudicotyledons</taxon>
        <taxon>Gunneridae</taxon>
        <taxon>Pentapetalae</taxon>
        <taxon>rosids</taxon>
        <taxon>fabids</taxon>
        <taxon>Rosales</taxon>
        <taxon>Moraceae</taxon>
        <taxon>Moreae</taxon>
        <taxon>Morus</taxon>
    </lineage>
</organism>
<reference evidence="3" key="1">
    <citation type="submission" date="2013-01" db="EMBL/GenBank/DDBJ databases">
        <title>Draft Genome Sequence of a Mulberry Tree, Morus notabilis C.K. Schneid.</title>
        <authorList>
            <person name="He N."/>
            <person name="Zhao S."/>
        </authorList>
    </citation>
    <scope>NUCLEOTIDE SEQUENCE</scope>
</reference>
<name>W9RQ89_9ROSA</name>
<sequence>MALVLESSRPAAKTSTANPSHRSPSSPPPPATTTVVAISFQTAVKSETKNTLQRISSSFHPAKSGRYPVLLFFHGTSIKTSFYSQLFKHISSHGFIVVAPQLYRLLIPPACMELNSAEAVADWLLKYGLEGHLPAGITPDFESGLALAGHSRGGRTSFALADKRTAESAKTNSEVHSSALLPRSGKDLNLSVLIGVDPVAATMCCATMPDVHPETQCFKFDVPAAVIGTGLGGSCAPESGNYAQFFKRCKPPKRAEFLAPQYGHMDVLDDNPPGNGSCFSCVSALMTKCMCKNAKGLSRECMSRTVGGIVVAFFKAYNNKYPDPSDLNAIQNNPGLAPAELVIPNSESA</sequence>
<dbReference type="SUPFAM" id="SSF53474">
    <property type="entry name" value="alpha/beta-Hydrolases"/>
    <property type="match status" value="1"/>
</dbReference>
<dbReference type="InterPro" id="IPR017395">
    <property type="entry name" value="Chlorophyllase-like"/>
</dbReference>
<feature type="region of interest" description="Disordered" evidence="1">
    <location>
        <begin position="1"/>
        <end position="32"/>
    </location>
</feature>
<protein>
    <submittedName>
        <fullName evidence="2">Chlorophyllase-1</fullName>
    </submittedName>
</protein>
<dbReference type="PANTHER" id="PTHR33428:SF10">
    <property type="entry name" value="CHLOROPHYLLASE-1"/>
    <property type="match status" value="1"/>
</dbReference>
<gene>
    <name evidence="2" type="ORF">L484_002351</name>
</gene>
<accession>W9RQ89</accession>
<dbReference type="Proteomes" id="UP000030645">
    <property type="component" value="Unassembled WGS sequence"/>
</dbReference>
<dbReference type="ESTHER" id="9rosa-w9rq89">
    <property type="family name" value="Chlorophyllase_Plant"/>
</dbReference>
<dbReference type="PANTHER" id="PTHR33428">
    <property type="entry name" value="CHLOROPHYLLASE-2, CHLOROPLASTIC"/>
    <property type="match status" value="1"/>
</dbReference>
<dbReference type="Pfam" id="PF07224">
    <property type="entry name" value="Chlorophyllase"/>
    <property type="match status" value="1"/>
</dbReference>
<dbReference type="InterPro" id="IPR029058">
    <property type="entry name" value="AB_hydrolase_fold"/>
</dbReference>
<dbReference type="Gene3D" id="3.40.50.1820">
    <property type="entry name" value="alpha/beta hydrolase"/>
    <property type="match status" value="1"/>
</dbReference>
<dbReference type="UniPathway" id="UPA00674"/>
<proteinExistence type="predicted"/>
<dbReference type="EMBL" id="KE344496">
    <property type="protein sequence ID" value="EXB64218.1"/>
    <property type="molecule type" value="Genomic_DNA"/>
</dbReference>
<dbReference type="GO" id="GO:0047746">
    <property type="term" value="F:chlorophyllase activity"/>
    <property type="evidence" value="ECO:0007669"/>
    <property type="project" value="TreeGrafter"/>
</dbReference>
<dbReference type="STRING" id="981085.W9RQ89"/>
<dbReference type="eggNOG" id="ENOG502QT6A">
    <property type="taxonomic scope" value="Eukaryota"/>
</dbReference>
<keyword evidence="3" id="KW-1185">Reference proteome</keyword>
<dbReference type="AlphaFoldDB" id="W9RQ89"/>
<evidence type="ECO:0000256" key="1">
    <source>
        <dbReference type="SAM" id="MobiDB-lite"/>
    </source>
</evidence>